<comment type="caution">
    <text evidence="1">The sequence shown here is derived from an EMBL/GenBank/DDBJ whole genome shotgun (WGS) entry which is preliminary data.</text>
</comment>
<name>A0A4R4KJ48_9BACT</name>
<evidence type="ECO:0008006" key="3">
    <source>
        <dbReference type="Google" id="ProtNLM"/>
    </source>
</evidence>
<evidence type="ECO:0000313" key="1">
    <source>
        <dbReference type="EMBL" id="TDB68294.1"/>
    </source>
</evidence>
<dbReference type="Proteomes" id="UP000295706">
    <property type="component" value="Unassembled WGS sequence"/>
</dbReference>
<dbReference type="EMBL" id="SMJU01000002">
    <property type="protein sequence ID" value="TDB68294.1"/>
    <property type="molecule type" value="Genomic_DNA"/>
</dbReference>
<dbReference type="Gene3D" id="2.40.160.60">
    <property type="entry name" value="Outer membrane protein transport protein (OMPP1/FadL/TodX)"/>
    <property type="match status" value="1"/>
</dbReference>
<dbReference type="AlphaFoldDB" id="A0A4R4KJ48"/>
<sequence>MGEAGVSSSNGIHINNLNPALWVRNRYTTFEFGAIGQYKEIKSENASQRDFGANIGYLALSFPVAPKWSLGISLKPYSFVDFESRTNAKVPDTIYDTYYYYSGKGAINKAAFTNAFQLGKYVSVGLEASYLFGNVRRASESQLLIGDGRDYLVSRVERNSYADFGFRAGTAVRLPLKKDNKLNLNFGATYALGSEMNSRQTTSFELSSNSFPVGLPDTLTNNTKGGVTLPSKYRVGVSLEWPYKFTVAVDYEKQNWSEYRSFANTNDGLTNAGRVHVGLEFIPRITSTRYFDLAAYRAGFSHGKMPFSPDGMELNDTNFSFGGSFPIGRGGNSFTLTVIGGQRGVVSNKSIQERYGRFILGLTLADIWFQKQKID</sequence>
<accession>A0A4R4KJ48</accession>
<protein>
    <recommendedName>
        <fullName evidence="3">Aromatic hydrocarbon degradation protein</fullName>
    </recommendedName>
</protein>
<reference evidence="1 2" key="1">
    <citation type="submission" date="2019-02" db="EMBL/GenBank/DDBJ databases">
        <title>Arundinibacter roseus gen. nov., sp. nov., a new member of the family Cytophagaceae.</title>
        <authorList>
            <person name="Szuroczki S."/>
            <person name="Khayer B."/>
            <person name="Sproer C."/>
            <person name="Toumi M."/>
            <person name="Szabo A."/>
            <person name="Felfoldi T."/>
            <person name="Schumann P."/>
            <person name="Toth E."/>
        </authorList>
    </citation>
    <scope>NUCLEOTIDE SEQUENCE [LARGE SCALE GENOMIC DNA]</scope>
    <source>
        <strain evidence="1 2">DMA-k-7a</strain>
    </source>
</reference>
<organism evidence="1 2">
    <name type="scientific">Arundinibacter roseus</name>
    <dbReference type="NCBI Taxonomy" id="2070510"/>
    <lineage>
        <taxon>Bacteria</taxon>
        <taxon>Pseudomonadati</taxon>
        <taxon>Bacteroidota</taxon>
        <taxon>Cytophagia</taxon>
        <taxon>Cytophagales</taxon>
        <taxon>Spirosomataceae</taxon>
        <taxon>Arundinibacter</taxon>
    </lineage>
</organism>
<gene>
    <name evidence="1" type="ORF">EZE20_04605</name>
</gene>
<proteinExistence type="predicted"/>
<keyword evidence="2" id="KW-1185">Reference proteome</keyword>
<dbReference type="SUPFAM" id="SSF56935">
    <property type="entry name" value="Porins"/>
    <property type="match status" value="1"/>
</dbReference>
<dbReference type="OrthoDB" id="1491239at2"/>
<evidence type="ECO:0000313" key="2">
    <source>
        <dbReference type="Proteomes" id="UP000295706"/>
    </source>
</evidence>